<gene>
    <name evidence="11" type="ORF">BAZ09_007760</name>
</gene>
<dbReference type="Pfam" id="PF00970">
    <property type="entry name" value="FAD_binding_6"/>
    <property type="match status" value="1"/>
</dbReference>
<evidence type="ECO:0000256" key="8">
    <source>
        <dbReference type="ARBA" id="ARBA00023014"/>
    </source>
</evidence>
<keyword evidence="12" id="KW-1185">Reference proteome</keyword>
<keyword evidence="7" id="KW-0408">Iron</keyword>
<dbReference type="EMBL" id="CP023401">
    <property type="protein sequence ID" value="ATC36118.1"/>
    <property type="molecule type" value="Genomic_DNA"/>
</dbReference>
<dbReference type="PANTHER" id="PTHR47354:SF8">
    <property type="entry name" value="1,2-PHENYLACETYL-COA EPOXIDASE, SUBUNIT E"/>
    <property type="match status" value="1"/>
</dbReference>
<evidence type="ECO:0000259" key="10">
    <source>
        <dbReference type="PROSITE" id="PS51384"/>
    </source>
</evidence>
<dbReference type="InterPro" id="IPR017927">
    <property type="entry name" value="FAD-bd_FR_type"/>
</dbReference>
<evidence type="ECO:0000256" key="1">
    <source>
        <dbReference type="ARBA" id="ARBA00001974"/>
    </source>
</evidence>
<evidence type="ECO:0000256" key="3">
    <source>
        <dbReference type="ARBA" id="ARBA00022714"/>
    </source>
</evidence>
<evidence type="ECO:0000256" key="4">
    <source>
        <dbReference type="ARBA" id="ARBA00022723"/>
    </source>
</evidence>
<dbReference type="Proteomes" id="UP000190057">
    <property type="component" value="Chromosome"/>
</dbReference>
<dbReference type="InterPro" id="IPR017938">
    <property type="entry name" value="Riboflavin_synthase-like_b-brl"/>
</dbReference>
<dbReference type="InterPro" id="IPR012675">
    <property type="entry name" value="Beta-grasp_dom_sf"/>
</dbReference>
<keyword evidence="8" id="KW-0411">Iron-sulfur</keyword>
<accession>A0ABN5BQJ5</accession>
<dbReference type="InterPro" id="IPR006058">
    <property type="entry name" value="2Fe2S_fd_BS"/>
</dbReference>
<dbReference type="Pfam" id="PF00175">
    <property type="entry name" value="NAD_binding_1"/>
    <property type="match status" value="1"/>
</dbReference>
<dbReference type="SUPFAM" id="SSF63380">
    <property type="entry name" value="Riboflavin synthase domain-like"/>
    <property type="match status" value="1"/>
</dbReference>
<keyword evidence="2" id="KW-0285">Flavoprotein</keyword>
<dbReference type="InterPro" id="IPR050415">
    <property type="entry name" value="MRET"/>
</dbReference>
<keyword evidence="5" id="KW-0274">FAD</keyword>
<dbReference type="InterPro" id="IPR001041">
    <property type="entry name" value="2Fe-2S_ferredoxin-type"/>
</dbReference>
<dbReference type="InterPro" id="IPR001709">
    <property type="entry name" value="Flavoprot_Pyr_Nucl_cyt_Rdtase"/>
</dbReference>
<dbReference type="PANTHER" id="PTHR47354">
    <property type="entry name" value="NADH OXIDOREDUCTASE HCR"/>
    <property type="match status" value="1"/>
</dbReference>
<reference evidence="11 12" key="1">
    <citation type="submission" date="2017-09" db="EMBL/GenBank/DDBJ databases">
        <title>Complete circularized genomes of four mosquito-derived Elizabethkingia anophelis isolates.</title>
        <authorList>
            <person name="Nicholson A.C."/>
            <person name="Xu J."/>
        </authorList>
    </citation>
    <scope>NUCLEOTIDE SEQUENCE [LARGE SCALE GENOMIC DNA]</scope>
    <source>
        <strain evidence="11 12">R26</strain>
    </source>
</reference>
<evidence type="ECO:0000256" key="2">
    <source>
        <dbReference type="ARBA" id="ARBA00022630"/>
    </source>
</evidence>
<dbReference type="Pfam" id="PF00111">
    <property type="entry name" value="Fer2"/>
    <property type="match status" value="1"/>
</dbReference>
<dbReference type="CDD" id="cd00207">
    <property type="entry name" value="fer2"/>
    <property type="match status" value="1"/>
</dbReference>
<protein>
    <submittedName>
        <fullName evidence="11">PaaE-like NADH oxidoreductase</fullName>
    </submittedName>
</protein>
<evidence type="ECO:0000256" key="6">
    <source>
        <dbReference type="ARBA" id="ARBA00023002"/>
    </source>
</evidence>
<dbReference type="Gene3D" id="2.40.30.10">
    <property type="entry name" value="Translation factors"/>
    <property type="match status" value="1"/>
</dbReference>
<dbReference type="CDD" id="cd06214">
    <property type="entry name" value="PA_degradation_oxidoreductase_like"/>
    <property type="match status" value="1"/>
</dbReference>
<evidence type="ECO:0000259" key="9">
    <source>
        <dbReference type="PROSITE" id="PS51085"/>
    </source>
</evidence>
<proteinExistence type="predicted"/>
<feature type="domain" description="FAD-binding FR-type" evidence="10">
    <location>
        <begin position="2"/>
        <end position="106"/>
    </location>
</feature>
<dbReference type="SUPFAM" id="SSF52343">
    <property type="entry name" value="Ferredoxin reductase-like, C-terminal NADP-linked domain"/>
    <property type="match status" value="1"/>
</dbReference>
<keyword evidence="4" id="KW-0479">Metal-binding</keyword>
<evidence type="ECO:0000256" key="7">
    <source>
        <dbReference type="ARBA" id="ARBA00023004"/>
    </source>
</evidence>
<dbReference type="SUPFAM" id="SSF54292">
    <property type="entry name" value="2Fe-2S ferredoxin-like"/>
    <property type="match status" value="1"/>
</dbReference>
<dbReference type="Gene3D" id="3.40.50.80">
    <property type="entry name" value="Nucleotide-binding domain of ferredoxin-NADP reductase (FNR) module"/>
    <property type="match status" value="1"/>
</dbReference>
<dbReference type="GeneID" id="56684361"/>
<keyword evidence="6" id="KW-0560">Oxidoreductase</keyword>
<dbReference type="Gene3D" id="3.10.20.30">
    <property type="match status" value="1"/>
</dbReference>
<feature type="domain" description="2Fe-2S ferredoxin-type" evidence="9">
    <location>
        <begin position="260"/>
        <end position="349"/>
    </location>
</feature>
<dbReference type="InterPro" id="IPR039261">
    <property type="entry name" value="FNR_nucleotide-bd"/>
</dbReference>
<name>A0ABN5BQJ5_9FLAO</name>
<comment type="cofactor">
    <cofactor evidence="1">
        <name>FAD</name>
        <dbReference type="ChEBI" id="CHEBI:57692"/>
    </cofactor>
</comment>
<evidence type="ECO:0000313" key="11">
    <source>
        <dbReference type="EMBL" id="ATC36118.1"/>
    </source>
</evidence>
<dbReference type="PROSITE" id="PS51384">
    <property type="entry name" value="FAD_FR"/>
    <property type="match status" value="1"/>
</dbReference>
<dbReference type="InterPro" id="IPR036010">
    <property type="entry name" value="2Fe-2S_ferredoxin-like_sf"/>
</dbReference>
<dbReference type="PROSITE" id="PS51085">
    <property type="entry name" value="2FE2S_FER_2"/>
    <property type="match status" value="1"/>
</dbReference>
<dbReference type="InterPro" id="IPR008333">
    <property type="entry name" value="Cbr1-like_FAD-bd_dom"/>
</dbReference>
<sequence length="349" mass="39463">MNRFKSLIVTEIIRVTHNAISLTLRIPEKMKHDFTFSPGQYITIKSVLNGKEIRRSYSICSLPNQEDLQIVVKKIENGLFSDHVFNHLKKGTSLEVSTPEGNFMYNATNSNDSTIVAVAAGSGITPIFSIIQKILFHTKNKIILLYGNKNIENTIFYNQLVNLAIDYPERFLLKLFYSEENLPNTTYGRITPEDISKAIKSFTKLDCINDFYICGPEILIRDTESFLLDLGVNKNKIHHELFYTEPVIITPPLNSDNNKTSVKITLDGITEQILVDKNTLLLDSLLEANLDVPYSCQNGICSTCACYLVSGNINMIKNEVLNDEEIKEGKIVTCQSYPLSDTIELNYDI</sequence>
<evidence type="ECO:0000256" key="5">
    <source>
        <dbReference type="ARBA" id="ARBA00022827"/>
    </source>
</evidence>
<keyword evidence="3" id="KW-0001">2Fe-2S</keyword>
<dbReference type="PRINTS" id="PR00371">
    <property type="entry name" value="FPNCR"/>
</dbReference>
<dbReference type="InterPro" id="IPR001433">
    <property type="entry name" value="OxRdtase_FAD/NAD-bd"/>
</dbReference>
<dbReference type="PROSITE" id="PS00197">
    <property type="entry name" value="2FE2S_FER_1"/>
    <property type="match status" value="1"/>
</dbReference>
<evidence type="ECO:0000313" key="12">
    <source>
        <dbReference type="Proteomes" id="UP000190057"/>
    </source>
</evidence>
<organism evidence="11 12">
    <name type="scientific">Elizabethkingia anophelis R26</name>
    <dbReference type="NCBI Taxonomy" id="1246994"/>
    <lineage>
        <taxon>Bacteria</taxon>
        <taxon>Pseudomonadati</taxon>
        <taxon>Bacteroidota</taxon>
        <taxon>Flavobacteriia</taxon>
        <taxon>Flavobacteriales</taxon>
        <taxon>Weeksellaceae</taxon>
        <taxon>Elizabethkingia</taxon>
    </lineage>
</organism>
<dbReference type="PRINTS" id="PR00410">
    <property type="entry name" value="PHEHYDRXLASE"/>
</dbReference>
<dbReference type="RefSeq" id="WP_009087034.1">
    <property type="nucleotide sequence ID" value="NZ_ANIW01000049.1"/>
</dbReference>